<keyword evidence="5" id="KW-1185">Reference proteome</keyword>
<comment type="caution">
    <text evidence="4">The sequence shown here is derived from an EMBL/GenBank/DDBJ whole genome shotgun (WGS) entry which is preliminary data.</text>
</comment>
<dbReference type="EMBL" id="JAGSMN010000004">
    <property type="protein sequence ID" value="MBR7671519.1"/>
    <property type="molecule type" value="Genomic_DNA"/>
</dbReference>
<dbReference type="PANTHER" id="PTHR33744:SF1">
    <property type="entry name" value="DNA-BINDING TRANSCRIPTIONAL ACTIVATOR ADER"/>
    <property type="match status" value="1"/>
</dbReference>
<feature type="domain" description="PucR C-terminal helix-turn-helix" evidence="2">
    <location>
        <begin position="393"/>
        <end position="449"/>
    </location>
</feature>
<reference evidence="4" key="1">
    <citation type="submission" date="2021-04" db="EMBL/GenBank/DDBJ databases">
        <title>Sequencing of actinobacteria type strains.</title>
        <authorList>
            <person name="Nguyen G.-S."/>
            <person name="Wentzel A."/>
        </authorList>
    </citation>
    <scope>NUCLEOTIDE SEQUENCE</scope>
    <source>
        <strain evidence="4">DSM 42095</strain>
    </source>
</reference>
<feature type="domain" description="RsbT co-antagonist protein RsbRD N-terminal" evidence="3">
    <location>
        <begin position="50"/>
        <end position="185"/>
    </location>
</feature>
<feature type="region of interest" description="Disordered" evidence="1">
    <location>
        <begin position="235"/>
        <end position="273"/>
    </location>
</feature>
<gene>
    <name evidence="4" type="ORF">KDA82_00390</name>
</gene>
<sequence length="468" mass="50408">MSGALPPPGERARREENGAGRRSGRNGNSGNSGHLVVVPALAESLIEQLPQLIDQLMELIVDRQELVLEKDTEAEFRRSLRENVLAFLRMLAGMPPLGDDAVTAPEEWGHCRARKGVTVESLLHTHRLATQVLWQRLFDQARSGPPDTVQRLIDESGPVWEALDGYSHALIEGHRAARTGNPAWRTAERRNALLDRLIDGRGAEPSVAAEAQVVLGFPRQGRFVVIVAPRRPGLGPFPGLGSGPGSGSGSGSGHGPGQSQGPGAGERPAHPLGRAVPAGAVRAAWRVRADREIGVLELGRTPLRRLTDWLAAADTRRVGVSAEVGTLAEVATAHHYAETALQTLAAPGATGVAVFDDRLLEALVVTSPYVARRLAKHTFRRLLECDRQGRELLLDTLDAWFRSGRSASKAAHQLHCHRNTVLNRLRRVEELTGGSLDDERHQLACQMTLVALRTLPSGAGPSGVRGAQ</sequence>
<dbReference type="Pfam" id="PF13556">
    <property type="entry name" value="HTH_30"/>
    <property type="match status" value="1"/>
</dbReference>
<dbReference type="InterPro" id="IPR025736">
    <property type="entry name" value="PucR_C-HTH_dom"/>
</dbReference>
<feature type="compositionally biased region" description="Gly residues" evidence="1">
    <location>
        <begin position="236"/>
        <end position="264"/>
    </location>
</feature>
<evidence type="ECO:0000313" key="5">
    <source>
        <dbReference type="Proteomes" id="UP000675554"/>
    </source>
</evidence>
<feature type="compositionally biased region" description="Basic and acidic residues" evidence="1">
    <location>
        <begin position="10"/>
        <end position="19"/>
    </location>
</feature>
<feature type="region of interest" description="Disordered" evidence="1">
    <location>
        <begin position="1"/>
        <end position="33"/>
    </location>
</feature>
<accession>A0A8T4IHZ4</accession>
<evidence type="ECO:0000259" key="3">
    <source>
        <dbReference type="Pfam" id="PF14361"/>
    </source>
</evidence>
<evidence type="ECO:0000313" key="4">
    <source>
        <dbReference type="EMBL" id="MBR7671519.1"/>
    </source>
</evidence>
<dbReference type="InterPro" id="IPR025751">
    <property type="entry name" value="RsbRD_N_dom"/>
</dbReference>
<evidence type="ECO:0000256" key="1">
    <source>
        <dbReference type="SAM" id="MobiDB-lite"/>
    </source>
</evidence>
<dbReference type="Proteomes" id="UP000675554">
    <property type="component" value="Unassembled WGS sequence"/>
</dbReference>
<dbReference type="InterPro" id="IPR042070">
    <property type="entry name" value="PucR_C-HTH_sf"/>
</dbReference>
<evidence type="ECO:0000259" key="2">
    <source>
        <dbReference type="Pfam" id="PF13556"/>
    </source>
</evidence>
<protein>
    <submittedName>
        <fullName evidence="4">Helix-turn-helix domain-containing protein</fullName>
    </submittedName>
</protein>
<dbReference type="Gene3D" id="1.10.10.2840">
    <property type="entry name" value="PucR C-terminal helix-turn-helix domain"/>
    <property type="match status" value="1"/>
</dbReference>
<dbReference type="Pfam" id="PF14361">
    <property type="entry name" value="RsbRD_N"/>
    <property type="match status" value="1"/>
</dbReference>
<organism evidence="4 5">
    <name type="scientific">Streptomyces daliensis</name>
    <dbReference type="NCBI Taxonomy" id="299421"/>
    <lineage>
        <taxon>Bacteria</taxon>
        <taxon>Bacillati</taxon>
        <taxon>Actinomycetota</taxon>
        <taxon>Actinomycetes</taxon>
        <taxon>Kitasatosporales</taxon>
        <taxon>Streptomycetaceae</taxon>
        <taxon>Streptomyces</taxon>
    </lineage>
</organism>
<proteinExistence type="predicted"/>
<dbReference type="AlphaFoldDB" id="A0A8T4IHZ4"/>
<dbReference type="PANTHER" id="PTHR33744">
    <property type="entry name" value="CARBOHYDRATE DIACID REGULATOR"/>
    <property type="match status" value="1"/>
</dbReference>
<dbReference type="InterPro" id="IPR051448">
    <property type="entry name" value="CdaR-like_regulators"/>
</dbReference>
<name>A0A8T4IHZ4_9ACTN</name>